<dbReference type="PANTHER" id="PTHR38779:SF2">
    <property type="entry name" value="TYPE II SECRETION SYSTEM PROTEIN I-RELATED"/>
    <property type="match status" value="1"/>
</dbReference>
<keyword evidence="5" id="KW-1003">Cell membrane</keyword>
<dbReference type="InterPro" id="IPR010052">
    <property type="entry name" value="T2SS_protein-GspI"/>
</dbReference>
<dbReference type="InterPro" id="IPR045584">
    <property type="entry name" value="Pilin-like"/>
</dbReference>
<dbReference type="Pfam" id="PF07963">
    <property type="entry name" value="N_methyl"/>
    <property type="match status" value="1"/>
</dbReference>
<keyword evidence="10" id="KW-1133">Transmembrane helix</keyword>
<dbReference type="HOGENOM" id="CLU_121289_3_1_6"/>
<dbReference type="Proteomes" id="UP000002734">
    <property type="component" value="Chromosome"/>
</dbReference>
<dbReference type="RefSeq" id="WP_012765092.1">
    <property type="nucleotide sequence ID" value="NC_012880.1"/>
</dbReference>
<evidence type="ECO:0000256" key="8">
    <source>
        <dbReference type="ARBA" id="ARBA00022692"/>
    </source>
</evidence>
<dbReference type="InterPro" id="IPR003413">
    <property type="entry name" value="T2SS_GspI_C"/>
</dbReference>
<dbReference type="KEGG" id="dda:Dd703_1475"/>
<keyword evidence="8" id="KW-0812">Transmembrane</keyword>
<evidence type="ECO:0000256" key="3">
    <source>
        <dbReference type="ARBA" id="ARBA00008358"/>
    </source>
</evidence>
<name>C6C310_MUSP7</name>
<dbReference type="eggNOG" id="COG2165">
    <property type="taxonomic scope" value="Bacteria"/>
</dbReference>
<dbReference type="AlphaFoldDB" id="C6C310"/>
<evidence type="ECO:0000259" key="13">
    <source>
        <dbReference type="Pfam" id="PF02501"/>
    </source>
</evidence>
<dbReference type="Pfam" id="PF02501">
    <property type="entry name" value="T2SSI"/>
    <property type="match status" value="1"/>
</dbReference>
<comment type="function">
    <text evidence="1">Component of the type II secretion system required for the energy-dependent secretion of extracellular factors such as proteases and toxins from the periplasm. Part of the pseudopilus tip complex that is critical for the recognition and binding of secretion substrates.</text>
</comment>
<proteinExistence type="inferred from homology"/>
<evidence type="ECO:0000256" key="4">
    <source>
        <dbReference type="ARBA" id="ARBA00022448"/>
    </source>
</evidence>
<keyword evidence="7 12" id="KW-0997">Cell inner membrane</keyword>
<dbReference type="GO" id="GO:0005886">
    <property type="term" value="C:plasma membrane"/>
    <property type="evidence" value="ECO:0007669"/>
    <property type="project" value="UniProtKB-SubCell"/>
</dbReference>
<evidence type="ECO:0000313" key="15">
    <source>
        <dbReference type="Proteomes" id="UP000002734"/>
    </source>
</evidence>
<comment type="PTM">
    <text evidence="12">Cleaved by prepilin peptidase.</text>
</comment>
<protein>
    <recommendedName>
        <fullName evidence="12">Type II secretion system protein I</fullName>
        <shortName evidence="12">T2SS minor pseudopilin I</shortName>
    </recommendedName>
</protein>
<evidence type="ECO:0000256" key="1">
    <source>
        <dbReference type="ARBA" id="ARBA00003161"/>
    </source>
</evidence>
<evidence type="ECO:0000256" key="6">
    <source>
        <dbReference type="ARBA" id="ARBA00022481"/>
    </source>
</evidence>
<dbReference type="Gene3D" id="3.30.1300.30">
    <property type="entry name" value="GSPII I/J protein-like"/>
    <property type="match status" value="1"/>
</dbReference>
<dbReference type="NCBIfam" id="TIGR01707">
    <property type="entry name" value="gspI"/>
    <property type="match status" value="1"/>
</dbReference>
<dbReference type="PROSITE" id="PS00409">
    <property type="entry name" value="PROKAR_NTER_METHYL"/>
    <property type="match status" value="1"/>
</dbReference>
<keyword evidence="15" id="KW-1185">Reference proteome</keyword>
<keyword evidence="11" id="KW-0472">Membrane</keyword>
<comment type="subunit">
    <text evidence="12">Type II secretion is composed of four main components: the outer membrane complex, the inner membrane complex, the cytoplasmic secretion ATPase and the periplasm-spanning pseudopilus.</text>
</comment>
<keyword evidence="9" id="KW-0653">Protein transport</keyword>
<accession>C6C310</accession>
<dbReference type="SUPFAM" id="SSF54523">
    <property type="entry name" value="Pili subunits"/>
    <property type="match status" value="1"/>
</dbReference>
<dbReference type="PANTHER" id="PTHR38779">
    <property type="entry name" value="TYPE II SECRETION SYSTEM PROTEIN I-RELATED"/>
    <property type="match status" value="1"/>
</dbReference>
<comment type="similarity">
    <text evidence="3 12">Belongs to the GSP I family.</text>
</comment>
<gene>
    <name evidence="14" type="ordered locus">Dd703_1475</name>
</gene>
<keyword evidence="4" id="KW-0813">Transport</keyword>
<evidence type="ECO:0000256" key="7">
    <source>
        <dbReference type="ARBA" id="ARBA00022519"/>
    </source>
</evidence>
<evidence type="ECO:0000256" key="2">
    <source>
        <dbReference type="ARBA" id="ARBA00004377"/>
    </source>
</evidence>
<evidence type="ECO:0000256" key="9">
    <source>
        <dbReference type="ARBA" id="ARBA00022927"/>
    </source>
</evidence>
<comment type="subcellular location">
    <subcellularLocation>
        <location evidence="2 12">Cell inner membrane</location>
        <topology evidence="2 12">Single-pass membrane protein</topology>
    </subcellularLocation>
</comment>
<dbReference type="EMBL" id="CP001654">
    <property type="protein sequence ID" value="ACS85275.1"/>
    <property type="molecule type" value="Genomic_DNA"/>
</dbReference>
<dbReference type="GO" id="GO:0015628">
    <property type="term" value="P:protein secretion by the type II secretion system"/>
    <property type="evidence" value="ECO:0007669"/>
    <property type="project" value="UniProtKB-UniRule"/>
</dbReference>
<dbReference type="STRING" id="579405.Dd703_1475"/>
<evidence type="ECO:0000313" key="14">
    <source>
        <dbReference type="EMBL" id="ACS85275.1"/>
    </source>
</evidence>
<dbReference type="GO" id="GO:0015627">
    <property type="term" value="C:type II protein secretion system complex"/>
    <property type="evidence" value="ECO:0007669"/>
    <property type="project" value="UniProtKB-UniRule"/>
</dbReference>
<reference evidence="14" key="1">
    <citation type="submission" date="2009-06" db="EMBL/GenBank/DDBJ databases">
        <title>Complete sequence of Dickeya dadantii Ech703.</title>
        <authorList>
            <consortium name="US DOE Joint Genome Institute"/>
            <person name="Lucas S."/>
            <person name="Copeland A."/>
            <person name="Lapidus A."/>
            <person name="Glavina del Rio T."/>
            <person name="Dalin E."/>
            <person name="Tice H."/>
            <person name="Bruce D."/>
            <person name="Goodwin L."/>
            <person name="Pitluck S."/>
            <person name="Chertkov O."/>
            <person name="Brettin T."/>
            <person name="Detter J.C."/>
            <person name="Han C."/>
            <person name="Larimer F."/>
            <person name="Land M."/>
            <person name="Hauser L."/>
            <person name="Kyrpides N."/>
            <person name="Mikhailova N."/>
            <person name="Balakrishnan V."/>
            <person name="Glasner J."/>
            <person name="Perna N.T."/>
        </authorList>
    </citation>
    <scope>NUCLEOTIDE SEQUENCE [LARGE SCALE GENOMIC DNA]</scope>
    <source>
        <strain evidence="14">Ech703</strain>
    </source>
</reference>
<evidence type="ECO:0000256" key="10">
    <source>
        <dbReference type="ARBA" id="ARBA00022989"/>
    </source>
</evidence>
<dbReference type="NCBIfam" id="TIGR02532">
    <property type="entry name" value="IV_pilin_GFxxxE"/>
    <property type="match status" value="1"/>
</dbReference>
<dbReference type="InterPro" id="IPR012902">
    <property type="entry name" value="N_methyl_site"/>
</dbReference>
<sequence length="128" mass="14601">MKQRGMTLLEVMVALVIFALAGLTVLRTTAQQSSMLSRLEEKTFAVWIAENQLAVLRLEKRQPETFWLEGETRFAGTIWYWRMLGADAGVDKVRSVDVEVRHEKDNGAADAVLRSYVIRQDPPREPQP</sequence>
<evidence type="ECO:0000256" key="11">
    <source>
        <dbReference type="ARBA" id="ARBA00023136"/>
    </source>
</evidence>
<feature type="domain" description="Type II secretion system protein GspI C-terminal" evidence="13">
    <location>
        <begin position="39"/>
        <end position="117"/>
    </location>
</feature>
<evidence type="ECO:0000256" key="5">
    <source>
        <dbReference type="ARBA" id="ARBA00022475"/>
    </source>
</evidence>
<evidence type="ECO:0000256" key="12">
    <source>
        <dbReference type="RuleBase" id="RU368030"/>
    </source>
</evidence>
<organism evidence="14 15">
    <name type="scientific">Musicola paradisiaca (strain Ech703)</name>
    <name type="common">Dickeya paradisiaca</name>
    <name type="synonym">Dickeya dadantii</name>
    <dbReference type="NCBI Taxonomy" id="579405"/>
    <lineage>
        <taxon>Bacteria</taxon>
        <taxon>Pseudomonadati</taxon>
        <taxon>Pseudomonadota</taxon>
        <taxon>Gammaproteobacteria</taxon>
        <taxon>Enterobacterales</taxon>
        <taxon>Pectobacteriaceae</taxon>
        <taxon>Musicola</taxon>
    </lineage>
</organism>
<keyword evidence="6 12" id="KW-0488">Methylation</keyword>